<sequence>MMLLRLPTYYHLSRNLFLPSSNLWLPYSPRDIPSRGVLCKTCGHPDIRTYETQEDKSQRLPGGRPVHGGVCREGRPGCLVSSLDSLVCWELSGTKQSECRKPGFHKQTDAKLRPVFRSVAKLCFLLGVDFRAVLYRQDLNQVYPPQTRPGYRFLPHFLAPLLSSEDTTKGALLISGLPVTSLGTKDTDPVTSVPRNRPEALKLEGSRELESGGDKQMVNNEKAKDTSNLRTLKNEQCGEGCGEKGGFGDERTQVEEKENQVFAAAAKPVCAADDTAPPGKPGPLLGARKVGLGSRQKWAHRNRY</sequence>
<proteinExistence type="predicted"/>
<feature type="compositionally biased region" description="Basic and acidic residues" evidence="1">
    <location>
        <begin position="246"/>
        <end position="259"/>
    </location>
</feature>
<evidence type="ECO:0000313" key="3">
    <source>
        <dbReference type="Proteomes" id="UP000322234"/>
    </source>
</evidence>
<dbReference type="AlphaFoldDB" id="A0A6B0RTC5"/>
<evidence type="ECO:0000313" key="2">
    <source>
        <dbReference type="EMBL" id="MXQ93328.1"/>
    </source>
</evidence>
<dbReference type="EMBL" id="VBQZ03000092">
    <property type="protein sequence ID" value="MXQ93328.1"/>
    <property type="molecule type" value="Genomic_DNA"/>
</dbReference>
<gene>
    <name evidence="2" type="ORF">E5288_WYG008020</name>
</gene>
<evidence type="ECO:0000256" key="1">
    <source>
        <dbReference type="SAM" id="MobiDB-lite"/>
    </source>
</evidence>
<feature type="compositionally biased region" description="Low complexity" evidence="1">
    <location>
        <begin position="263"/>
        <end position="286"/>
    </location>
</feature>
<feature type="region of interest" description="Disordered" evidence="1">
    <location>
        <begin position="205"/>
        <end position="228"/>
    </location>
</feature>
<dbReference type="Proteomes" id="UP000322234">
    <property type="component" value="Unassembled WGS sequence"/>
</dbReference>
<comment type="caution">
    <text evidence="2">The sequence shown here is derived from an EMBL/GenBank/DDBJ whole genome shotgun (WGS) entry which is preliminary data.</text>
</comment>
<organism evidence="2 3">
    <name type="scientific">Bos mutus</name>
    <name type="common">wild yak</name>
    <dbReference type="NCBI Taxonomy" id="72004"/>
    <lineage>
        <taxon>Eukaryota</taxon>
        <taxon>Metazoa</taxon>
        <taxon>Chordata</taxon>
        <taxon>Craniata</taxon>
        <taxon>Vertebrata</taxon>
        <taxon>Euteleostomi</taxon>
        <taxon>Mammalia</taxon>
        <taxon>Eutheria</taxon>
        <taxon>Laurasiatheria</taxon>
        <taxon>Artiodactyla</taxon>
        <taxon>Ruminantia</taxon>
        <taxon>Pecora</taxon>
        <taxon>Bovidae</taxon>
        <taxon>Bovinae</taxon>
        <taxon>Bos</taxon>
    </lineage>
</organism>
<protein>
    <submittedName>
        <fullName evidence="2">Uncharacterized protein</fullName>
    </submittedName>
</protein>
<name>A0A6B0RTC5_9CETA</name>
<reference evidence="2" key="1">
    <citation type="submission" date="2019-10" db="EMBL/GenBank/DDBJ databases">
        <title>The sequence and de novo assembly of the wild yak genome.</title>
        <authorList>
            <person name="Liu Y."/>
        </authorList>
    </citation>
    <scope>NUCLEOTIDE SEQUENCE [LARGE SCALE GENOMIC DNA]</scope>
    <source>
        <strain evidence="2">WY2019</strain>
    </source>
</reference>
<accession>A0A6B0RTC5</accession>
<keyword evidence="3" id="KW-1185">Reference proteome</keyword>
<feature type="region of interest" description="Disordered" evidence="1">
    <location>
        <begin position="240"/>
        <end position="304"/>
    </location>
</feature>